<feature type="binding site" evidence="8">
    <location>
        <position position="148"/>
    </location>
    <ligand>
        <name>ATP</name>
        <dbReference type="ChEBI" id="CHEBI:30616"/>
    </ligand>
</feature>
<feature type="region of interest" description="Domain I, interacts with DnaA modulators" evidence="8">
    <location>
        <begin position="1"/>
        <end position="82"/>
    </location>
</feature>
<dbReference type="NCBIfam" id="TIGR00362">
    <property type="entry name" value="DnaA"/>
    <property type="match status" value="1"/>
</dbReference>
<dbReference type="PANTHER" id="PTHR30050:SF2">
    <property type="entry name" value="CHROMOSOMAL REPLICATION INITIATOR PROTEIN DNAA"/>
    <property type="match status" value="1"/>
</dbReference>
<keyword evidence="2 8" id="KW-0963">Cytoplasm</keyword>
<evidence type="ECO:0000313" key="14">
    <source>
        <dbReference type="EMBL" id="AQT67278.1"/>
    </source>
</evidence>
<evidence type="ECO:0000256" key="1">
    <source>
        <dbReference type="ARBA" id="ARBA00006583"/>
    </source>
</evidence>
<dbReference type="FunFam" id="3.40.50.300:FF:000668">
    <property type="entry name" value="Chromosomal replication initiator protein DnaA"/>
    <property type="match status" value="1"/>
</dbReference>
<feature type="binding site" evidence="8">
    <location>
        <position position="149"/>
    </location>
    <ligand>
        <name>ATP</name>
        <dbReference type="ChEBI" id="CHEBI:30616"/>
    </ligand>
</feature>
<evidence type="ECO:0000256" key="5">
    <source>
        <dbReference type="ARBA" id="ARBA00022840"/>
    </source>
</evidence>
<dbReference type="Pfam" id="PF00308">
    <property type="entry name" value="Bac_DnaA"/>
    <property type="match status" value="1"/>
</dbReference>
<dbReference type="AlphaFoldDB" id="A0A1U9NHP4"/>
<protein>
    <recommendedName>
        <fullName evidence="8 9">Chromosomal replication initiator protein DnaA</fullName>
    </recommendedName>
</protein>
<dbReference type="GO" id="GO:0005524">
    <property type="term" value="F:ATP binding"/>
    <property type="evidence" value="ECO:0007669"/>
    <property type="project" value="UniProtKB-UniRule"/>
</dbReference>
<dbReference type="RefSeq" id="WP_169852914.1">
    <property type="nucleotide sequence ID" value="NZ_CP019791.1"/>
</dbReference>
<keyword evidence="3 8" id="KW-0235">DNA replication</keyword>
<feature type="binding site" evidence="8">
    <location>
        <position position="150"/>
    </location>
    <ligand>
        <name>ATP</name>
        <dbReference type="ChEBI" id="CHEBI:30616"/>
    </ligand>
</feature>
<dbReference type="Pfam" id="PF08299">
    <property type="entry name" value="Bac_DnaA_C"/>
    <property type="match status" value="1"/>
</dbReference>
<dbReference type="PROSITE" id="PS01008">
    <property type="entry name" value="DNAA"/>
    <property type="match status" value="1"/>
</dbReference>
<keyword evidence="5 8" id="KW-0067">ATP-binding</keyword>
<dbReference type="CDD" id="cd00009">
    <property type="entry name" value="AAA"/>
    <property type="match status" value="1"/>
</dbReference>
<keyword evidence="7 8" id="KW-0238">DNA-binding</keyword>
<feature type="binding site" evidence="8">
    <location>
        <position position="146"/>
    </location>
    <ligand>
        <name>ATP</name>
        <dbReference type="ChEBI" id="CHEBI:30616"/>
    </ligand>
</feature>
<dbReference type="SMART" id="SM00382">
    <property type="entry name" value="AAA"/>
    <property type="match status" value="1"/>
</dbReference>
<dbReference type="Gene3D" id="1.10.1750.10">
    <property type="match status" value="1"/>
</dbReference>
<dbReference type="InterPro" id="IPR001957">
    <property type="entry name" value="Chromosome_initiator_DnaA"/>
</dbReference>
<dbReference type="InterPro" id="IPR018312">
    <property type="entry name" value="Chromosome_initiator_DnaA_CS"/>
</dbReference>
<dbReference type="Proteomes" id="UP000189674">
    <property type="component" value="Chromosome"/>
</dbReference>
<evidence type="ECO:0000256" key="6">
    <source>
        <dbReference type="ARBA" id="ARBA00023121"/>
    </source>
</evidence>
<dbReference type="HAMAP" id="MF_00377">
    <property type="entry name" value="DnaA_bact"/>
    <property type="match status" value="1"/>
</dbReference>
<dbReference type="GO" id="GO:0008289">
    <property type="term" value="F:lipid binding"/>
    <property type="evidence" value="ECO:0007669"/>
    <property type="project" value="UniProtKB-KW"/>
</dbReference>
<evidence type="ECO:0000256" key="4">
    <source>
        <dbReference type="ARBA" id="ARBA00022741"/>
    </source>
</evidence>
<organism evidence="14 15">
    <name type="scientific">Anaerohalosphaera lusitana</name>
    <dbReference type="NCBI Taxonomy" id="1936003"/>
    <lineage>
        <taxon>Bacteria</taxon>
        <taxon>Pseudomonadati</taxon>
        <taxon>Planctomycetota</taxon>
        <taxon>Phycisphaerae</taxon>
        <taxon>Sedimentisphaerales</taxon>
        <taxon>Anaerohalosphaeraceae</taxon>
        <taxon>Anaerohalosphaera</taxon>
    </lineage>
</organism>
<dbReference type="CDD" id="cd06571">
    <property type="entry name" value="Bac_DnaA_C"/>
    <property type="match status" value="1"/>
</dbReference>
<feature type="region of interest" description="Domain IV, binds dsDNA" evidence="8">
    <location>
        <begin position="319"/>
        <end position="439"/>
    </location>
</feature>
<dbReference type="SUPFAM" id="SSF52540">
    <property type="entry name" value="P-loop containing nucleoside triphosphate hydrolases"/>
    <property type="match status" value="1"/>
</dbReference>
<comment type="subunit">
    <text evidence="8">Oligomerizes as a right-handed, spiral filament on DNA at oriC.</text>
</comment>
<dbReference type="Gene3D" id="3.40.50.300">
    <property type="entry name" value="P-loop containing nucleotide triphosphate hydrolases"/>
    <property type="match status" value="1"/>
</dbReference>
<name>A0A1U9NHP4_9BACT</name>
<sequence length="439" mass="49237">MAGQDSAAIFDKICEKVRKLDPVNTRKWFDDLVLAQFDGGLLQIGCPDETKAQYLEDTCQSVFSQAAQSITGHLVGVEFTVADRKPQPQQKSRKVEAGENVKLHPDYTFENFVVGPCNRLAHASCIAVSNSPGNTYNPLFLYGTVGLGKTHLQHALCHEARNREPNTRIRFLSCEQFVNKFISAIEAGNLLDFQTELRSVDILVIDDIQFLREREQSQEEFFHTFNALYNNRKQIVLTADCAPGELPAIEDRLISRFKWGLVCRMDPPSYETRVAIVQKKAHLRGLDIGDDIAEFIADKVKANIRELEGALTIIYATAQTTDEPITLDLARQALGDTVSTVEKNITISDIIGVVTDHFSVRLSDLQSKKRSQSIALPRQICMYLARNMTRHSLEEIGGHLGGRDHTTVLHACNKITELEKNDQNMRNQLAELSKVIKKG</sequence>
<feature type="domain" description="Chromosomal replication initiator DnaA C-terminal" evidence="13">
    <location>
        <begin position="346"/>
        <end position="415"/>
    </location>
</feature>
<comment type="function">
    <text evidence="8 10">Plays an essential role in the initiation and regulation of chromosomal replication. ATP-DnaA binds to the origin of replication (oriC) to initiate formation of the DNA replication initiation complex once per cell cycle. Binds the DnaA box (a 9 base pair repeat at the origin) and separates the double-stranded (ds)DNA. Forms a right-handed helical filament on oriC DNA; dsDNA binds to the exterior of the filament while single-stranded (ss)DNA is stabiized in the filament's interior. The ATP-DnaA-oriC complex binds and stabilizes one strand of the AT-rich DNA unwinding element (DUE), permitting loading of DNA polymerase. After initiation quickly degrades to an ADP-DnaA complex that is not apt for DNA replication. Binds acidic phospholipids.</text>
</comment>
<dbReference type="InterPro" id="IPR010921">
    <property type="entry name" value="Trp_repressor/repl_initiator"/>
</dbReference>
<evidence type="ECO:0000256" key="3">
    <source>
        <dbReference type="ARBA" id="ARBA00022705"/>
    </source>
</evidence>
<dbReference type="InterPro" id="IPR003593">
    <property type="entry name" value="AAA+_ATPase"/>
</dbReference>
<evidence type="ECO:0000259" key="12">
    <source>
        <dbReference type="SMART" id="SM00382"/>
    </source>
</evidence>
<evidence type="ECO:0000313" key="15">
    <source>
        <dbReference type="Proteomes" id="UP000189674"/>
    </source>
</evidence>
<dbReference type="InterPro" id="IPR027417">
    <property type="entry name" value="P-loop_NTPase"/>
</dbReference>
<evidence type="ECO:0000256" key="2">
    <source>
        <dbReference type="ARBA" id="ARBA00022490"/>
    </source>
</evidence>
<evidence type="ECO:0000259" key="13">
    <source>
        <dbReference type="SMART" id="SM00760"/>
    </source>
</evidence>
<comment type="caution">
    <text evidence="8">Lacks conserved residue(s) required for the propagation of feature annotation.</text>
</comment>
<dbReference type="InterPro" id="IPR013159">
    <property type="entry name" value="DnaA_C"/>
</dbReference>
<dbReference type="GO" id="GO:0006270">
    <property type="term" value="P:DNA replication initiation"/>
    <property type="evidence" value="ECO:0007669"/>
    <property type="project" value="UniProtKB-UniRule"/>
</dbReference>
<dbReference type="InterPro" id="IPR013317">
    <property type="entry name" value="DnaA_dom"/>
</dbReference>
<dbReference type="KEGG" id="alus:STSP2_00421"/>
<comment type="similarity">
    <text evidence="1 8 11">Belongs to the DnaA family.</text>
</comment>
<feature type="domain" description="AAA+ ATPase" evidence="12">
    <location>
        <begin position="135"/>
        <end position="263"/>
    </location>
</feature>
<dbReference type="SUPFAM" id="SSF48295">
    <property type="entry name" value="TrpR-like"/>
    <property type="match status" value="1"/>
</dbReference>
<evidence type="ECO:0000256" key="10">
    <source>
        <dbReference type="RuleBase" id="RU000577"/>
    </source>
</evidence>
<gene>
    <name evidence="14" type="primary">dnaA_2</name>
    <name evidence="8" type="synonym">dnaA</name>
    <name evidence="14" type="ORF">STSP2_00421</name>
</gene>
<keyword evidence="6 8" id="KW-0446">Lipid-binding</keyword>
<dbReference type="EMBL" id="CP019791">
    <property type="protein sequence ID" value="AQT67278.1"/>
    <property type="molecule type" value="Genomic_DNA"/>
</dbReference>
<dbReference type="GO" id="GO:0005737">
    <property type="term" value="C:cytoplasm"/>
    <property type="evidence" value="ECO:0007669"/>
    <property type="project" value="UniProtKB-SubCell"/>
</dbReference>
<comment type="subcellular location">
    <subcellularLocation>
        <location evidence="8">Cytoplasm</location>
    </subcellularLocation>
</comment>
<dbReference type="GO" id="GO:0006275">
    <property type="term" value="P:regulation of DNA replication"/>
    <property type="evidence" value="ECO:0007669"/>
    <property type="project" value="UniProtKB-UniRule"/>
</dbReference>
<dbReference type="STRING" id="1936003.STSP2_00421"/>
<evidence type="ECO:0000256" key="8">
    <source>
        <dbReference type="HAMAP-Rule" id="MF_00377"/>
    </source>
</evidence>
<accession>A0A1U9NHP4</accession>
<keyword evidence="4 8" id="KW-0547">Nucleotide-binding</keyword>
<reference evidence="15" key="1">
    <citation type="submission" date="2017-02" db="EMBL/GenBank/DDBJ databases">
        <title>Comparative genomics and description of representatives of a novel lineage of planctomycetes thriving in anoxic sediments.</title>
        <authorList>
            <person name="Spring S."/>
            <person name="Bunk B."/>
            <person name="Sproer C."/>
        </authorList>
    </citation>
    <scope>NUCLEOTIDE SEQUENCE [LARGE SCALE GENOMIC DNA]</scope>
    <source>
        <strain evidence="15">ST-NAGAB-D1</strain>
    </source>
</reference>
<evidence type="ECO:0000256" key="7">
    <source>
        <dbReference type="ARBA" id="ARBA00023125"/>
    </source>
</evidence>
<dbReference type="GO" id="GO:0003688">
    <property type="term" value="F:DNA replication origin binding"/>
    <property type="evidence" value="ECO:0007669"/>
    <property type="project" value="UniProtKB-UniRule"/>
</dbReference>
<dbReference type="InterPro" id="IPR020591">
    <property type="entry name" value="Chromosome_initiator_DnaA-like"/>
</dbReference>
<proteinExistence type="inferred from homology"/>
<dbReference type="Gene3D" id="3.30.300.180">
    <property type="match status" value="1"/>
</dbReference>
<keyword evidence="15" id="KW-1185">Reference proteome</keyword>
<evidence type="ECO:0000256" key="9">
    <source>
        <dbReference type="NCBIfam" id="TIGR00362"/>
    </source>
</evidence>
<dbReference type="InterPro" id="IPR038454">
    <property type="entry name" value="DnaA_N_sf"/>
</dbReference>
<dbReference type="SMART" id="SM00760">
    <property type="entry name" value="Bac_DnaA_C"/>
    <property type="match status" value="1"/>
</dbReference>
<dbReference type="PANTHER" id="PTHR30050">
    <property type="entry name" value="CHROMOSOMAL REPLICATION INITIATOR PROTEIN DNAA"/>
    <property type="match status" value="1"/>
</dbReference>
<comment type="domain">
    <text evidence="8">Domain I is involved in oligomerization and binding regulators, domain II is flexibile and of varying length in different bacteria, domain III forms the AAA+ region, while domain IV binds dsDNA.</text>
</comment>
<feature type="region of interest" description="Domain III, AAA+ region" evidence="8">
    <location>
        <begin position="102"/>
        <end position="318"/>
    </location>
</feature>
<dbReference type="Gene3D" id="1.10.8.60">
    <property type="match status" value="1"/>
</dbReference>
<dbReference type="GO" id="GO:0005886">
    <property type="term" value="C:plasma membrane"/>
    <property type="evidence" value="ECO:0007669"/>
    <property type="project" value="TreeGrafter"/>
</dbReference>
<dbReference type="PRINTS" id="PR00051">
    <property type="entry name" value="DNAA"/>
</dbReference>
<evidence type="ECO:0000256" key="11">
    <source>
        <dbReference type="RuleBase" id="RU004227"/>
    </source>
</evidence>